<evidence type="ECO:0000313" key="6">
    <source>
        <dbReference type="EMBL" id="SCY26694.1"/>
    </source>
</evidence>
<dbReference type="SUPFAM" id="SSF111369">
    <property type="entry name" value="HlyD-like secretion proteins"/>
    <property type="match status" value="1"/>
</dbReference>
<protein>
    <submittedName>
        <fullName evidence="6">RND family efflux transporter, MFP subunit</fullName>
    </submittedName>
</protein>
<dbReference type="RefSeq" id="WP_091141256.1">
    <property type="nucleotide sequence ID" value="NZ_FMVF01000004.1"/>
</dbReference>
<dbReference type="InterPro" id="IPR006143">
    <property type="entry name" value="RND_pump_MFP"/>
</dbReference>
<dbReference type="Pfam" id="PF25973">
    <property type="entry name" value="BSH_CzcB"/>
    <property type="match status" value="1"/>
</dbReference>
<name>A0A1G5EIB3_9FLAO</name>
<dbReference type="AlphaFoldDB" id="A0A1G5EIB3"/>
<evidence type="ECO:0000256" key="2">
    <source>
        <dbReference type="SAM" id="Coils"/>
    </source>
</evidence>
<reference evidence="6 7" key="1">
    <citation type="submission" date="2016-10" db="EMBL/GenBank/DDBJ databases">
        <authorList>
            <person name="de Groot N.N."/>
        </authorList>
    </citation>
    <scope>NUCLEOTIDE SEQUENCE [LARGE SCALE GENOMIC DNA]</scope>
    <source>
        <strain evidence="6 7">CGMCC 1.7031</strain>
    </source>
</reference>
<evidence type="ECO:0000259" key="3">
    <source>
        <dbReference type="Pfam" id="PF25954"/>
    </source>
</evidence>
<dbReference type="GO" id="GO:0015562">
    <property type="term" value="F:efflux transmembrane transporter activity"/>
    <property type="evidence" value="ECO:0007669"/>
    <property type="project" value="TreeGrafter"/>
</dbReference>
<dbReference type="STRING" id="490189.SAMN02927903_01068"/>
<accession>A0A1G5EIB3</accession>
<dbReference type="InterPro" id="IPR058647">
    <property type="entry name" value="BSH_CzcB-like"/>
</dbReference>
<dbReference type="InterPro" id="IPR058792">
    <property type="entry name" value="Beta-barrel_RND_2"/>
</dbReference>
<dbReference type="PANTHER" id="PTHR30469:SF15">
    <property type="entry name" value="HLYD FAMILY OF SECRETION PROTEINS"/>
    <property type="match status" value="1"/>
</dbReference>
<evidence type="ECO:0000259" key="5">
    <source>
        <dbReference type="Pfam" id="PF25989"/>
    </source>
</evidence>
<dbReference type="PANTHER" id="PTHR30469">
    <property type="entry name" value="MULTIDRUG RESISTANCE PROTEIN MDTA"/>
    <property type="match status" value="1"/>
</dbReference>
<feature type="domain" description="CzcB-like barrel-sandwich hybrid" evidence="4">
    <location>
        <begin position="75"/>
        <end position="196"/>
    </location>
</feature>
<dbReference type="OrthoDB" id="9784685at2"/>
<dbReference type="Pfam" id="PF25989">
    <property type="entry name" value="YknX_C"/>
    <property type="match status" value="1"/>
</dbReference>
<proteinExistence type="inferred from homology"/>
<dbReference type="Gene3D" id="2.40.30.170">
    <property type="match status" value="1"/>
</dbReference>
<keyword evidence="2" id="KW-0175">Coiled coil</keyword>
<keyword evidence="7" id="KW-1185">Reference proteome</keyword>
<dbReference type="GO" id="GO:1990281">
    <property type="term" value="C:efflux pump complex"/>
    <property type="evidence" value="ECO:0007669"/>
    <property type="project" value="TreeGrafter"/>
</dbReference>
<dbReference type="Gene3D" id="2.40.50.100">
    <property type="match status" value="1"/>
</dbReference>
<sequence length="354" mass="37264">MKKKLIYIVAIVAVIALIGMTLSNNKAKNENEQAIVSLKNSTVAVRIDTVATGAIDQEFVANGTFAPSQELKFSAENSGRVTKVLVDEGSVVRIGQTLAIIKGDKLSVDVTNARAAYQNAVADAQRYDNAFKTGGVTKQQVDQSKVALANAKAQLDQANISLGDATIRATINGIVNKRLIEPGSVVSPGTELFELVNTSKLKLAVTVPEGQIPLLKLGNNVKVKASVYPDKVFAGKITFIAAKADASLNFPIEIEIANNPNNELKAGMYGTAQFEPTGAGSGNIRAISRTSFVGGVNAGQVFVVKDSTAKMRKVTPGRVLGEKVEILGGLEDGEIIVTSGQINLTDGAKVSIIK</sequence>
<feature type="domain" description="YknX-like C-terminal permuted SH3-like" evidence="5">
    <location>
        <begin position="300"/>
        <end position="351"/>
    </location>
</feature>
<dbReference type="Proteomes" id="UP000199354">
    <property type="component" value="Unassembled WGS sequence"/>
</dbReference>
<comment type="similarity">
    <text evidence="1">Belongs to the membrane fusion protein (MFP) (TC 8.A.1) family.</text>
</comment>
<dbReference type="EMBL" id="FMVF01000004">
    <property type="protein sequence ID" value="SCY26694.1"/>
    <property type="molecule type" value="Genomic_DNA"/>
</dbReference>
<evidence type="ECO:0000259" key="4">
    <source>
        <dbReference type="Pfam" id="PF25973"/>
    </source>
</evidence>
<evidence type="ECO:0000313" key="7">
    <source>
        <dbReference type="Proteomes" id="UP000199354"/>
    </source>
</evidence>
<dbReference type="Pfam" id="PF25954">
    <property type="entry name" value="Beta-barrel_RND_2"/>
    <property type="match status" value="1"/>
</dbReference>
<organism evidence="6 7">
    <name type="scientific">Flavobacterium caeni</name>
    <dbReference type="NCBI Taxonomy" id="490189"/>
    <lineage>
        <taxon>Bacteria</taxon>
        <taxon>Pseudomonadati</taxon>
        <taxon>Bacteroidota</taxon>
        <taxon>Flavobacteriia</taxon>
        <taxon>Flavobacteriales</taxon>
        <taxon>Flavobacteriaceae</taxon>
        <taxon>Flavobacterium</taxon>
    </lineage>
</organism>
<evidence type="ECO:0000256" key="1">
    <source>
        <dbReference type="ARBA" id="ARBA00009477"/>
    </source>
</evidence>
<feature type="domain" description="CusB-like beta-barrel" evidence="3">
    <location>
        <begin position="203"/>
        <end position="276"/>
    </location>
</feature>
<feature type="coiled-coil region" evidence="2">
    <location>
        <begin position="141"/>
        <end position="168"/>
    </location>
</feature>
<dbReference type="Gene3D" id="1.10.287.470">
    <property type="entry name" value="Helix hairpin bin"/>
    <property type="match status" value="1"/>
</dbReference>
<gene>
    <name evidence="6" type="ORF">SAMN02927903_01068</name>
</gene>
<dbReference type="Gene3D" id="2.40.420.20">
    <property type="match status" value="1"/>
</dbReference>
<dbReference type="InterPro" id="IPR058637">
    <property type="entry name" value="YknX-like_C"/>
</dbReference>
<dbReference type="NCBIfam" id="TIGR01730">
    <property type="entry name" value="RND_mfp"/>
    <property type="match status" value="1"/>
</dbReference>